<accession>A0ACC0V3W2</accession>
<evidence type="ECO:0000313" key="2">
    <source>
        <dbReference type="Proteomes" id="UP001163324"/>
    </source>
</evidence>
<comment type="caution">
    <text evidence="1">The sequence shown here is derived from an EMBL/GenBank/DDBJ whole genome shotgun (WGS) entry which is preliminary data.</text>
</comment>
<reference evidence="1" key="1">
    <citation type="submission" date="2022-10" db="EMBL/GenBank/DDBJ databases">
        <title>Complete Genome of Trichothecium roseum strain YXFP-22015, a Plant Pathogen Isolated from Citrus.</title>
        <authorList>
            <person name="Wang Y."/>
            <person name="Zhu L."/>
        </authorList>
    </citation>
    <scope>NUCLEOTIDE SEQUENCE</scope>
    <source>
        <strain evidence="1">YXFP-22015</strain>
    </source>
</reference>
<name>A0ACC0V3W2_9HYPO</name>
<dbReference type="EMBL" id="CM047942">
    <property type="protein sequence ID" value="KAI9901135.1"/>
    <property type="molecule type" value="Genomic_DNA"/>
</dbReference>
<dbReference type="Proteomes" id="UP001163324">
    <property type="component" value="Chromosome 3"/>
</dbReference>
<protein>
    <submittedName>
        <fullName evidence="1">Uncharacterized protein</fullName>
    </submittedName>
</protein>
<gene>
    <name evidence="1" type="ORF">N3K66_002952</name>
</gene>
<organism evidence="1 2">
    <name type="scientific">Trichothecium roseum</name>
    <dbReference type="NCBI Taxonomy" id="47278"/>
    <lineage>
        <taxon>Eukaryota</taxon>
        <taxon>Fungi</taxon>
        <taxon>Dikarya</taxon>
        <taxon>Ascomycota</taxon>
        <taxon>Pezizomycotina</taxon>
        <taxon>Sordariomycetes</taxon>
        <taxon>Hypocreomycetidae</taxon>
        <taxon>Hypocreales</taxon>
        <taxon>Hypocreales incertae sedis</taxon>
        <taxon>Trichothecium</taxon>
    </lineage>
</organism>
<sequence length="387" mass="42095">MTAPATHTAAIPAATVQSHASFLLQLPDKTLLCAWFGGSQEGLPDICIWLSRKPPGSNQWSSPTKISSDEGRSCQNPVLFRDPIEGGKLWLFHTSQELGDQDSAVVVVRTSTDDGKTWSAPCFPLGEGVRGAFVRQPVVVLADGSWALPVFRCRAKEGERWIGNDDISAVFCSRDRGDTWVETVVPNSFGCVHMNIVPPVPGSSGEEYVALFRSRWADNVYRSTSPDGISWAEPEAILSLPNPNSGIGAARLPSGKIALVFNKTSHEPGQATRQGLYDDITPEADKRPDQAAPHRGGKTAIWGTPRGALTLGISADGGRTWETQRLLEAGDGFCMTNDSREKTNRELSYPSLVVEEDGSGHVAYTFHRQFIKYVRISDVEGWVEGSQ</sequence>
<keyword evidence="2" id="KW-1185">Reference proteome</keyword>
<evidence type="ECO:0000313" key="1">
    <source>
        <dbReference type="EMBL" id="KAI9901135.1"/>
    </source>
</evidence>
<proteinExistence type="predicted"/>